<feature type="region of interest" description="Disordered" evidence="1">
    <location>
        <begin position="182"/>
        <end position="205"/>
    </location>
</feature>
<comment type="caution">
    <text evidence="3">The sequence shown here is derived from an EMBL/GenBank/DDBJ whole genome shotgun (WGS) entry which is preliminary data.</text>
</comment>
<feature type="signal peptide" evidence="2">
    <location>
        <begin position="1"/>
        <end position="16"/>
    </location>
</feature>
<organism evidence="3 4">
    <name type="scientific">Alkalispirochaeta sphaeroplastigenens</name>
    <dbReference type="NCBI Taxonomy" id="1187066"/>
    <lineage>
        <taxon>Bacteria</taxon>
        <taxon>Pseudomonadati</taxon>
        <taxon>Spirochaetota</taxon>
        <taxon>Spirochaetia</taxon>
        <taxon>Spirochaetales</taxon>
        <taxon>Spirochaetaceae</taxon>
        <taxon>Alkalispirochaeta</taxon>
    </lineage>
</organism>
<reference evidence="4" key="1">
    <citation type="submission" date="2015-12" db="EMBL/GenBank/DDBJ databases">
        <authorList>
            <person name="Lodha T.D."/>
            <person name="Chintalapati S."/>
            <person name="Chintalapati V.R."/>
            <person name="Sravanthi T."/>
        </authorList>
    </citation>
    <scope>NUCLEOTIDE SEQUENCE [LARGE SCALE GENOMIC DNA]</scope>
    <source>
        <strain evidence="4">JC133</strain>
    </source>
</reference>
<evidence type="ECO:0000256" key="2">
    <source>
        <dbReference type="SAM" id="SignalP"/>
    </source>
</evidence>
<feature type="compositionally biased region" description="Basic and acidic residues" evidence="1">
    <location>
        <begin position="185"/>
        <end position="205"/>
    </location>
</feature>
<dbReference type="Proteomes" id="UP000237350">
    <property type="component" value="Unassembled WGS sequence"/>
</dbReference>
<name>A0A2S4JWP7_9SPIO</name>
<gene>
    <name evidence="3" type="ORF">AU468_04630</name>
</gene>
<feature type="region of interest" description="Disordered" evidence="1">
    <location>
        <begin position="309"/>
        <end position="348"/>
    </location>
</feature>
<keyword evidence="4" id="KW-1185">Reference proteome</keyword>
<protein>
    <submittedName>
        <fullName evidence="3">Uncharacterized protein</fullName>
    </submittedName>
</protein>
<evidence type="ECO:0000313" key="4">
    <source>
        <dbReference type="Proteomes" id="UP000237350"/>
    </source>
</evidence>
<accession>A0A2S4JWP7</accession>
<evidence type="ECO:0000313" key="3">
    <source>
        <dbReference type="EMBL" id="POR03955.1"/>
    </source>
</evidence>
<dbReference type="EMBL" id="LPWH01000051">
    <property type="protein sequence ID" value="POR03955.1"/>
    <property type="molecule type" value="Genomic_DNA"/>
</dbReference>
<keyword evidence="2" id="KW-0732">Signal</keyword>
<feature type="compositionally biased region" description="Low complexity" evidence="1">
    <location>
        <begin position="309"/>
        <end position="329"/>
    </location>
</feature>
<proteinExistence type="predicted"/>
<feature type="chain" id="PRO_5015627791" evidence="2">
    <location>
        <begin position="17"/>
        <end position="362"/>
    </location>
</feature>
<dbReference type="AlphaFoldDB" id="A0A2S4JWP7"/>
<sequence>MVLLLLVLLFAGCTRADLHVPRAFQDSPLGEDLARELRRSGRALRVHSGWSEESGQGASLRDRFFPPGPRLFFLPFSFLPVPDIASPELRRELVRGTLFFRGGSVSEGSGSKAGEAEKAGDRAGRVLLVPDPDRLEALGKALMWLQREHQAPPLVVVRNRKELSRQELELFLTFGPVFGNVSGSEARDGGDDHDAEDNHDAGEADSREVVFVLEEDYDPARAAREILGRALPETARSGMASTRGILLLGGAESPGVLDHLSRGLSGVEGARPLVVAESVFRATGARLRQAGVALDGAVVLDLAGALKSGTPEGTAAGSSSSESPAPGGSTPEGGFPGGSTPERSASEKSAKMIYVPSVFVRY</sequence>
<evidence type="ECO:0000256" key="1">
    <source>
        <dbReference type="SAM" id="MobiDB-lite"/>
    </source>
</evidence>